<dbReference type="GO" id="GO:0005886">
    <property type="term" value="C:plasma membrane"/>
    <property type="evidence" value="ECO:0007669"/>
    <property type="project" value="UniProtKB-SubCell"/>
</dbReference>
<keyword evidence="4 7" id="KW-0812">Transmembrane</keyword>
<feature type="transmembrane region" description="Helical" evidence="7">
    <location>
        <begin position="103"/>
        <end position="124"/>
    </location>
</feature>
<dbReference type="SUPFAM" id="SSF161098">
    <property type="entry name" value="MetI-like"/>
    <property type="match status" value="1"/>
</dbReference>
<feature type="transmembrane region" description="Helical" evidence="7">
    <location>
        <begin position="178"/>
        <end position="199"/>
    </location>
</feature>
<evidence type="ECO:0000256" key="2">
    <source>
        <dbReference type="ARBA" id="ARBA00022448"/>
    </source>
</evidence>
<dbReference type="InterPro" id="IPR045621">
    <property type="entry name" value="BPD_transp_1_N"/>
</dbReference>
<evidence type="ECO:0000313" key="9">
    <source>
        <dbReference type="EMBL" id="KWV46299.1"/>
    </source>
</evidence>
<dbReference type="EMBL" id="LNCU01000117">
    <property type="protein sequence ID" value="KWV46299.1"/>
    <property type="molecule type" value="Genomic_DNA"/>
</dbReference>
<gene>
    <name evidence="9" type="ORF">AS156_21605</name>
</gene>
<proteinExistence type="inferred from homology"/>
<evidence type="ECO:0000256" key="3">
    <source>
        <dbReference type="ARBA" id="ARBA00022475"/>
    </source>
</evidence>
<sequence>MFAYIVRRLFLMLVTLFGISVIIFVLLRIVPGNIVDILFDAAGFVDPADKANIERELGLSQPIVIQYLHWIGGLLHGDFGYSYVSEKPALEEILPRIPITARLAGLALLFSASIGIPLGVISAVHQGSRLDYALRVVSLSGLSLPSFWLGLLILMASVSMFGTMPIFNPNPTTWLEAFTIYAVPAAAVGFRSAALTMRITRSSMLEILRQDYIRTARAKGASEAAVNYHHALKNAVLPVITVIGIEAAFLIGGLIVTETVFNIPGIARFLVEALRWRDYPIVQNLVMLIAVVVVVVNFIVDMLYAAIDPRIRFGD</sequence>
<keyword evidence="10" id="KW-1185">Reference proteome</keyword>
<dbReference type="AlphaFoldDB" id="A0A109JCA4"/>
<dbReference type="PANTHER" id="PTHR43163:SF6">
    <property type="entry name" value="DIPEPTIDE TRANSPORT SYSTEM PERMEASE PROTEIN DPPB-RELATED"/>
    <property type="match status" value="1"/>
</dbReference>
<evidence type="ECO:0000256" key="7">
    <source>
        <dbReference type="RuleBase" id="RU363032"/>
    </source>
</evidence>
<dbReference type="PANTHER" id="PTHR43163">
    <property type="entry name" value="DIPEPTIDE TRANSPORT SYSTEM PERMEASE PROTEIN DPPB-RELATED"/>
    <property type="match status" value="1"/>
</dbReference>
<comment type="similarity">
    <text evidence="7">Belongs to the binding-protein-dependent transport system permease family.</text>
</comment>
<evidence type="ECO:0000313" key="10">
    <source>
        <dbReference type="Proteomes" id="UP000057737"/>
    </source>
</evidence>
<dbReference type="Pfam" id="PF00528">
    <property type="entry name" value="BPD_transp_1"/>
    <property type="match status" value="1"/>
</dbReference>
<keyword evidence="6 7" id="KW-0472">Membrane</keyword>
<keyword evidence="3" id="KW-1003">Cell membrane</keyword>
<feature type="transmembrane region" description="Helical" evidence="7">
    <location>
        <begin position="281"/>
        <end position="307"/>
    </location>
</feature>
<comment type="caution">
    <text evidence="9">The sequence shown here is derived from an EMBL/GenBank/DDBJ whole genome shotgun (WGS) entry which is preliminary data.</text>
</comment>
<dbReference type="InterPro" id="IPR035906">
    <property type="entry name" value="MetI-like_sf"/>
</dbReference>
<organism evidence="9 10">
    <name type="scientific">Bradyrhizobium macuxiense</name>
    <dbReference type="NCBI Taxonomy" id="1755647"/>
    <lineage>
        <taxon>Bacteria</taxon>
        <taxon>Pseudomonadati</taxon>
        <taxon>Pseudomonadota</taxon>
        <taxon>Alphaproteobacteria</taxon>
        <taxon>Hyphomicrobiales</taxon>
        <taxon>Nitrobacteraceae</taxon>
        <taxon>Bradyrhizobium</taxon>
    </lineage>
</organism>
<evidence type="ECO:0000256" key="1">
    <source>
        <dbReference type="ARBA" id="ARBA00004651"/>
    </source>
</evidence>
<feature type="domain" description="ABC transmembrane type-1" evidence="8">
    <location>
        <begin position="97"/>
        <end position="304"/>
    </location>
</feature>
<dbReference type="OrthoDB" id="9805855at2"/>
<protein>
    <submittedName>
        <fullName evidence="9">Peptide ABC transporter permease</fullName>
    </submittedName>
</protein>
<dbReference type="Pfam" id="PF19300">
    <property type="entry name" value="BPD_transp_1_N"/>
    <property type="match status" value="1"/>
</dbReference>
<keyword evidence="2 7" id="KW-0813">Transport</keyword>
<dbReference type="PROSITE" id="PS50928">
    <property type="entry name" value="ABC_TM1"/>
    <property type="match status" value="1"/>
</dbReference>
<dbReference type="GO" id="GO:0071916">
    <property type="term" value="F:dipeptide transmembrane transporter activity"/>
    <property type="evidence" value="ECO:0007669"/>
    <property type="project" value="TreeGrafter"/>
</dbReference>
<dbReference type="Proteomes" id="UP000057737">
    <property type="component" value="Unassembled WGS sequence"/>
</dbReference>
<feature type="transmembrane region" description="Helical" evidence="7">
    <location>
        <begin position="136"/>
        <end position="158"/>
    </location>
</feature>
<feature type="transmembrane region" description="Helical" evidence="7">
    <location>
        <begin position="9"/>
        <end position="30"/>
    </location>
</feature>
<reference evidence="9 10" key="1">
    <citation type="submission" date="2015-11" db="EMBL/GenBank/DDBJ databases">
        <title>Draft Genome Sequence of the Strain BR 10303 (Bradyrhizobium sp.) isolated from nodules of Centrolobium paraense.</title>
        <authorList>
            <person name="Zelli J.E."/>
            <person name="Simoes-Araujo J.L."/>
            <person name="Barauna A.C."/>
            <person name="Silva K."/>
        </authorList>
    </citation>
    <scope>NUCLEOTIDE SEQUENCE [LARGE SCALE GENOMIC DNA]</scope>
    <source>
        <strain evidence="9 10">BR 10303</strain>
    </source>
</reference>
<dbReference type="RefSeq" id="WP_066514415.1">
    <property type="nucleotide sequence ID" value="NZ_LNCU01000117.1"/>
</dbReference>
<keyword evidence="5 7" id="KW-1133">Transmembrane helix</keyword>
<evidence type="ECO:0000256" key="5">
    <source>
        <dbReference type="ARBA" id="ARBA00022989"/>
    </source>
</evidence>
<comment type="subcellular location">
    <subcellularLocation>
        <location evidence="1 7">Cell membrane</location>
        <topology evidence="1 7">Multi-pass membrane protein</topology>
    </subcellularLocation>
</comment>
<evidence type="ECO:0000256" key="6">
    <source>
        <dbReference type="ARBA" id="ARBA00023136"/>
    </source>
</evidence>
<dbReference type="CDD" id="cd06261">
    <property type="entry name" value="TM_PBP2"/>
    <property type="match status" value="1"/>
</dbReference>
<evidence type="ECO:0000256" key="4">
    <source>
        <dbReference type="ARBA" id="ARBA00022692"/>
    </source>
</evidence>
<feature type="transmembrane region" description="Helical" evidence="7">
    <location>
        <begin position="235"/>
        <end position="261"/>
    </location>
</feature>
<accession>A0A109JCA4</accession>
<dbReference type="InterPro" id="IPR000515">
    <property type="entry name" value="MetI-like"/>
</dbReference>
<evidence type="ECO:0000259" key="8">
    <source>
        <dbReference type="PROSITE" id="PS50928"/>
    </source>
</evidence>
<name>A0A109JCA4_9BRAD</name>
<dbReference type="Gene3D" id="1.10.3720.10">
    <property type="entry name" value="MetI-like"/>
    <property type="match status" value="1"/>
</dbReference>